<reference evidence="1" key="1">
    <citation type="submission" date="2023-01" db="EMBL/GenBank/DDBJ databases">
        <title>Colletotrichum chrysophilum M932 genome sequence.</title>
        <authorList>
            <person name="Baroncelli R."/>
        </authorList>
    </citation>
    <scope>NUCLEOTIDE SEQUENCE</scope>
    <source>
        <strain evidence="1">M932</strain>
    </source>
</reference>
<dbReference type="Proteomes" id="UP001243330">
    <property type="component" value="Unassembled WGS sequence"/>
</dbReference>
<evidence type="ECO:0000313" key="2">
    <source>
        <dbReference type="Proteomes" id="UP001243330"/>
    </source>
</evidence>
<organism evidence="1 2">
    <name type="scientific">Colletotrichum chrysophilum</name>
    <dbReference type="NCBI Taxonomy" id="1836956"/>
    <lineage>
        <taxon>Eukaryota</taxon>
        <taxon>Fungi</taxon>
        <taxon>Dikarya</taxon>
        <taxon>Ascomycota</taxon>
        <taxon>Pezizomycotina</taxon>
        <taxon>Sordariomycetes</taxon>
        <taxon>Hypocreomycetidae</taxon>
        <taxon>Glomerellales</taxon>
        <taxon>Glomerellaceae</taxon>
        <taxon>Colletotrichum</taxon>
        <taxon>Colletotrichum gloeosporioides species complex</taxon>
    </lineage>
</organism>
<dbReference type="AlphaFoldDB" id="A0AAD9AC77"/>
<proteinExistence type="predicted"/>
<comment type="caution">
    <text evidence="1">The sequence shown here is derived from an EMBL/GenBank/DDBJ whole genome shotgun (WGS) entry which is preliminary data.</text>
</comment>
<evidence type="ECO:0000313" key="1">
    <source>
        <dbReference type="EMBL" id="KAK1845079.1"/>
    </source>
</evidence>
<protein>
    <submittedName>
        <fullName evidence="1">Uncharacterized protein</fullName>
    </submittedName>
</protein>
<accession>A0AAD9AC77</accession>
<gene>
    <name evidence="1" type="ORF">CCHR01_12298</name>
</gene>
<sequence>MFAGMVGWILNDSIKMPHLNHIFVSVLRLLEQLKSNVIFVGAKLNGALSDPRGILLVSSSSILLSSSHHNTP</sequence>
<dbReference type="EMBL" id="JAQOWY010000286">
    <property type="protein sequence ID" value="KAK1845079.1"/>
    <property type="molecule type" value="Genomic_DNA"/>
</dbReference>
<name>A0AAD9AC77_9PEZI</name>
<keyword evidence="2" id="KW-1185">Reference proteome</keyword>